<accession>A0A8S2ZPA2</accession>
<gene>
    <name evidence="1" type="ORF">SRO942_LOCUS50306</name>
</gene>
<dbReference type="AlphaFoldDB" id="A0A8S2ZPA2"/>
<organism evidence="1 2">
    <name type="scientific">Didymodactylos carnosus</name>
    <dbReference type="NCBI Taxonomy" id="1234261"/>
    <lineage>
        <taxon>Eukaryota</taxon>
        <taxon>Metazoa</taxon>
        <taxon>Spiralia</taxon>
        <taxon>Gnathifera</taxon>
        <taxon>Rotifera</taxon>
        <taxon>Eurotatoria</taxon>
        <taxon>Bdelloidea</taxon>
        <taxon>Philodinida</taxon>
        <taxon>Philodinidae</taxon>
        <taxon>Didymodactylos</taxon>
    </lineage>
</organism>
<evidence type="ECO:0000313" key="2">
    <source>
        <dbReference type="Proteomes" id="UP000681722"/>
    </source>
</evidence>
<comment type="caution">
    <text evidence="1">The sequence shown here is derived from an EMBL/GenBank/DDBJ whole genome shotgun (WGS) entry which is preliminary data.</text>
</comment>
<protein>
    <submittedName>
        <fullName evidence="1">Uncharacterized protein</fullName>
    </submittedName>
</protein>
<dbReference type="Proteomes" id="UP000681722">
    <property type="component" value="Unassembled WGS sequence"/>
</dbReference>
<feature type="non-terminal residue" evidence="1">
    <location>
        <position position="44"/>
    </location>
</feature>
<proteinExistence type="predicted"/>
<name>A0A8S2ZPA2_9BILA</name>
<evidence type="ECO:0000313" key="1">
    <source>
        <dbReference type="EMBL" id="CAF4647300.1"/>
    </source>
</evidence>
<sequence length="44" mass="5011">MSTAVTKLKYHLVPWKVYETDEWSALWHCSLASTSLSRLLVTAS</sequence>
<dbReference type="EMBL" id="CAJOBC010141470">
    <property type="protein sequence ID" value="CAF4647300.1"/>
    <property type="molecule type" value="Genomic_DNA"/>
</dbReference>
<reference evidence="1" key="1">
    <citation type="submission" date="2021-02" db="EMBL/GenBank/DDBJ databases">
        <authorList>
            <person name="Nowell W R."/>
        </authorList>
    </citation>
    <scope>NUCLEOTIDE SEQUENCE</scope>
</reference>